<dbReference type="Pfam" id="PF05380">
    <property type="entry name" value="Peptidase_A17"/>
    <property type="match status" value="1"/>
</dbReference>
<evidence type="ECO:0000313" key="2">
    <source>
        <dbReference type="Proteomes" id="UP000036403"/>
    </source>
</evidence>
<dbReference type="EMBL" id="LBMM01009309">
    <property type="protein sequence ID" value="KMQ88222.1"/>
    <property type="molecule type" value="Genomic_DNA"/>
</dbReference>
<dbReference type="PANTHER" id="PTHR22955">
    <property type="entry name" value="RETROTRANSPOSON"/>
    <property type="match status" value="1"/>
</dbReference>
<evidence type="ECO:0000313" key="1">
    <source>
        <dbReference type="EMBL" id="KMQ88222.1"/>
    </source>
</evidence>
<keyword evidence="2" id="KW-1185">Reference proteome</keyword>
<organism evidence="1 2">
    <name type="scientific">Lasius niger</name>
    <name type="common">Black garden ant</name>
    <dbReference type="NCBI Taxonomy" id="67767"/>
    <lineage>
        <taxon>Eukaryota</taxon>
        <taxon>Metazoa</taxon>
        <taxon>Ecdysozoa</taxon>
        <taxon>Arthropoda</taxon>
        <taxon>Hexapoda</taxon>
        <taxon>Insecta</taxon>
        <taxon>Pterygota</taxon>
        <taxon>Neoptera</taxon>
        <taxon>Endopterygota</taxon>
        <taxon>Hymenoptera</taxon>
        <taxon>Apocrita</taxon>
        <taxon>Aculeata</taxon>
        <taxon>Formicoidea</taxon>
        <taxon>Formicidae</taxon>
        <taxon>Formicinae</taxon>
        <taxon>Lasius</taxon>
        <taxon>Lasius</taxon>
    </lineage>
</organism>
<dbReference type="STRING" id="67767.A0A0J7KCZ4"/>
<gene>
    <name evidence="1" type="ORF">RF55_12325</name>
</gene>
<reference evidence="1 2" key="1">
    <citation type="submission" date="2015-04" db="EMBL/GenBank/DDBJ databases">
        <title>Lasius niger genome sequencing.</title>
        <authorList>
            <person name="Konorov E.A."/>
            <person name="Nikitin M.A."/>
            <person name="Kirill M.V."/>
            <person name="Chang P."/>
        </authorList>
    </citation>
    <scope>NUCLEOTIDE SEQUENCE [LARGE SCALE GENOMIC DNA]</scope>
    <source>
        <tissue evidence="1">Whole</tissue>
    </source>
</reference>
<sequence length="166" mass="18017">MDGRTLLGPVVTGPTPVSLDEIELHGFADASSRAYAAAVYLRCTDATGNVTVRLLVAKTKVAPVKRVSFPRLELCGALLLARLMRNTATGLGLKSASIFAWTDAAVVLAWIRSHPARWKTFVAHRVAEVQTLVPPERWRYVPTTDNPADAATRGLSPTKLANLDLW</sequence>
<protein>
    <submittedName>
        <fullName evidence="1">Gag-pol protein</fullName>
    </submittedName>
</protein>
<proteinExistence type="predicted"/>
<accession>A0A0J7KCZ4</accession>
<dbReference type="Proteomes" id="UP000036403">
    <property type="component" value="Unassembled WGS sequence"/>
</dbReference>
<dbReference type="AlphaFoldDB" id="A0A0J7KCZ4"/>
<name>A0A0J7KCZ4_LASNI</name>
<dbReference type="InterPro" id="IPR008042">
    <property type="entry name" value="Retrotrans_Pao"/>
</dbReference>
<dbReference type="PANTHER" id="PTHR22955:SF77">
    <property type="entry name" value="ASPARTIC PUTATIVE DOMAIN-CONTAINING PROTEIN-RELATED"/>
    <property type="match status" value="1"/>
</dbReference>
<dbReference type="OrthoDB" id="7552003at2759"/>
<comment type="caution">
    <text evidence="1">The sequence shown here is derived from an EMBL/GenBank/DDBJ whole genome shotgun (WGS) entry which is preliminary data.</text>
</comment>
<dbReference type="PaxDb" id="67767-A0A0J7KCZ4"/>